<dbReference type="SUPFAM" id="SSF53300">
    <property type="entry name" value="vWA-like"/>
    <property type="match status" value="1"/>
</dbReference>
<sequence>MKAIPTPAVMAGRSRLTARPVFPITGATSGTASGGTIAVPRIPSHRTVGPAGHRAPAADVLDTPKLLAARHLAVTACPYLAVALHAMAIVPTYAVRTMAVDRYWRCYVNPGFVSERLIRELAAVWLHEVSHLVRDHHGRADRLREASVRHQAAGRPGTAALDPEQPARERIRLNIAMDLEINDDLLKDLTATTPGPGTRPRLPAGALTPQTLRIPQRDLFEEYLRDVTPSIVADHEYRLDCGSGAHDASAPWEADGEGAHPLGKHEAEAIRISVRDALNAGRGTAPNGWKRWAERHGKAPQDWRTLLGAAFRTSLGTAGGAGDYTYRRPSRRGQSLGSGLILPSLLRRLPHVAVVIDTSGSVSDEDLGSALTEVAAITRATGVSGMNVSVYSCDAAVHTAQRVCQTEDIALVGGGGTDLRLGIRRAASRAPRPDVVVVLTDGDTPWPETEPGCRVIAGLFGSTRRQKYRWDSEGRLIDLRPPSWVETVELE</sequence>
<accession>A0ABP5FH64</accession>
<organism evidence="3 4">
    <name type="scientific">Catenulispora yoronensis</name>
    <dbReference type="NCBI Taxonomy" id="450799"/>
    <lineage>
        <taxon>Bacteria</taxon>
        <taxon>Bacillati</taxon>
        <taxon>Actinomycetota</taxon>
        <taxon>Actinomycetes</taxon>
        <taxon>Catenulisporales</taxon>
        <taxon>Catenulisporaceae</taxon>
        <taxon>Catenulispora</taxon>
    </lineage>
</organism>
<feature type="domain" description="Putative metallopeptidase" evidence="2">
    <location>
        <begin position="66"/>
        <end position="344"/>
    </location>
</feature>
<dbReference type="PANTHER" id="PTHR38730">
    <property type="entry name" value="SLL7028 PROTEIN"/>
    <property type="match status" value="1"/>
</dbReference>
<comment type="caution">
    <text evidence="3">The sequence shown here is derived from an EMBL/GenBank/DDBJ whole genome shotgun (WGS) entry which is preliminary data.</text>
</comment>
<dbReference type="InterPro" id="IPR018698">
    <property type="entry name" value="VWA-like_dom"/>
</dbReference>
<dbReference type="PANTHER" id="PTHR38730:SF1">
    <property type="entry name" value="SLL7028 PROTEIN"/>
    <property type="match status" value="1"/>
</dbReference>
<dbReference type="Pfam" id="PF13203">
    <property type="entry name" value="DUF2201_N"/>
    <property type="match status" value="1"/>
</dbReference>
<dbReference type="Proteomes" id="UP001500751">
    <property type="component" value="Unassembled WGS sequence"/>
</dbReference>
<dbReference type="Pfam" id="PF09967">
    <property type="entry name" value="DUF2201"/>
    <property type="match status" value="1"/>
</dbReference>
<keyword evidence="4" id="KW-1185">Reference proteome</keyword>
<evidence type="ECO:0000259" key="1">
    <source>
        <dbReference type="Pfam" id="PF09967"/>
    </source>
</evidence>
<name>A0ABP5FH64_9ACTN</name>
<dbReference type="InterPro" id="IPR025154">
    <property type="entry name" value="Put_metallopeptidase_dom"/>
</dbReference>
<reference evidence="4" key="1">
    <citation type="journal article" date="2019" name="Int. J. Syst. Evol. Microbiol.">
        <title>The Global Catalogue of Microorganisms (GCM) 10K type strain sequencing project: providing services to taxonomists for standard genome sequencing and annotation.</title>
        <authorList>
            <consortium name="The Broad Institute Genomics Platform"/>
            <consortium name="The Broad Institute Genome Sequencing Center for Infectious Disease"/>
            <person name="Wu L."/>
            <person name="Ma J."/>
        </authorList>
    </citation>
    <scope>NUCLEOTIDE SEQUENCE [LARGE SCALE GENOMIC DNA]</scope>
    <source>
        <strain evidence="4">JCM 16014</strain>
    </source>
</reference>
<evidence type="ECO:0000259" key="2">
    <source>
        <dbReference type="Pfam" id="PF13203"/>
    </source>
</evidence>
<protein>
    <submittedName>
        <fullName evidence="3">VWA-like domain-containing protein</fullName>
    </submittedName>
</protein>
<evidence type="ECO:0000313" key="4">
    <source>
        <dbReference type="Proteomes" id="UP001500751"/>
    </source>
</evidence>
<feature type="domain" description="VWA-like" evidence="1">
    <location>
        <begin position="352"/>
        <end position="457"/>
    </location>
</feature>
<gene>
    <name evidence="3" type="ORF">GCM10009839_22960</name>
</gene>
<evidence type="ECO:0000313" key="3">
    <source>
        <dbReference type="EMBL" id="GAA2024557.1"/>
    </source>
</evidence>
<dbReference type="Gene3D" id="3.40.50.410">
    <property type="entry name" value="von Willebrand factor, type A domain"/>
    <property type="match status" value="1"/>
</dbReference>
<dbReference type="InterPro" id="IPR036465">
    <property type="entry name" value="vWFA_dom_sf"/>
</dbReference>
<proteinExistence type="predicted"/>
<dbReference type="CDD" id="cd00198">
    <property type="entry name" value="vWFA"/>
    <property type="match status" value="1"/>
</dbReference>
<dbReference type="EMBL" id="BAAAQN010000010">
    <property type="protein sequence ID" value="GAA2024557.1"/>
    <property type="molecule type" value="Genomic_DNA"/>
</dbReference>